<accession>A0AAQ3JNQ5</accession>
<evidence type="ECO:0000313" key="1">
    <source>
        <dbReference type="EMBL" id="WOK92473.1"/>
    </source>
</evidence>
<gene>
    <name evidence="1" type="ORF">Cni_G01164</name>
</gene>
<reference evidence="1 2" key="1">
    <citation type="submission" date="2023-10" db="EMBL/GenBank/DDBJ databases">
        <title>Chromosome-scale genome assembly provides insights into flower coloration mechanisms of Canna indica.</title>
        <authorList>
            <person name="Li C."/>
        </authorList>
    </citation>
    <scope>NUCLEOTIDE SEQUENCE [LARGE SCALE GENOMIC DNA]</scope>
    <source>
        <tissue evidence="1">Flower</tissue>
    </source>
</reference>
<dbReference type="AlphaFoldDB" id="A0AAQ3JNQ5"/>
<protein>
    <submittedName>
        <fullName evidence="1">Uncharacterized protein</fullName>
    </submittedName>
</protein>
<keyword evidence="2" id="KW-1185">Reference proteome</keyword>
<evidence type="ECO:0000313" key="2">
    <source>
        <dbReference type="Proteomes" id="UP001327560"/>
    </source>
</evidence>
<dbReference type="Proteomes" id="UP001327560">
    <property type="component" value="Chromosome 1"/>
</dbReference>
<dbReference type="EMBL" id="CP136890">
    <property type="protein sequence ID" value="WOK92473.1"/>
    <property type="molecule type" value="Genomic_DNA"/>
</dbReference>
<proteinExistence type="predicted"/>
<organism evidence="1 2">
    <name type="scientific">Canna indica</name>
    <name type="common">Indian-shot</name>
    <dbReference type="NCBI Taxonomy" id="4628"/>
    <lineage>
        <taxon>Eukaryota</taxon>
        <taxon>Viridiplantae</taxon>
        <taxon>Streptophyta</taxon>
        <taxon>Embryophyta</taxon>
        <taxon>Tracheophyta</taxon>
        <taxon>Spermatophyta</taxon>
        <taxon>Magnoliopsida</taxon>
        <taxon>Liliopsida</taxon>
        <taxon>Zingiberales</taxon>
        <taxon>Cannaceae</taxon>
        <taxon>Canna</taxon>
    </lineage>
</organism>
<name>A0AAQ3JNQ5_9LILI</name>
<sequence length="127" mass="14777">MQRPDLVGIHKIQKKNEETFNLTDSQEAYSNVEIREYNSTRSKSSCNESHRCAKRKRKTEIGDISRKAEVSSVPFQNVIIDDSDEDVNSKEEEAVRMYPQFFELIPQKPHYRGLLDDAVSEEVRQDV</sequence>